<dbReference type="Gene3D" id="1.25.40.10">
    <property type="entry name" value="Tetratricopeptide repeat domain"/>
    <property type="match status" value="1"/>
</dbReference>
<protein>
    <recommendedName>
        <fullName evidence="5">Lipoprotein</fullName>
    </recommendedName>
</protein>
<geneLocation type="plasmid" evidence="3 4">
    <name>unnamed</name>
</geneLocation>
<evidence type="ECO:0000313" key="4">
    <source>
        <dbReference type="Proteomes" id="UP000261758"/>
    </source>
</evidence>
<evidence type="ECO:0000313" key="3">
    <source>
        <dbReference type="EMBL" id="AXV83769.1"/>
    </source>
</evidence>
<name>A0AAD0SC35_RALSL</name>
<keyword evidence="2" id="KW-0732">Signal</keyword>
<evidence type="ECO:0000256" key="2">
    <source>
        <dbReference type="SAM" id="SignalP"/>
    </source>
</evidence>
<feature type="chain" id="PRO_5042242003" description="Lipoprotein" evidence="2">
    <location>
        <begin position="25"/>
        <end position="218"/>
    </location>
</feature>
<proteinExistence type="predicted"/>
<dbReference type="SUPFAM" id="SSF48452">
    <property type="entry name" value="TPR-like"/>
    <property type="match status" value="1"/>
</dbReference>
<gene>
    <name evidence="3" type="ORF">CJO77_19565</name>
</gene>
<keyword evidence="3" id="KW-0614">Plasmid</keyword>
<evidence type="ECO:0000256" key="1">
    <source>
        <dbReference type="SAM" id="MobiDB-lite"/>
    </source>
</evidence>
<dbReference type="InterPro" id="IPR011990">
    <property type="entry name" value="TPR-like_helical_dom_sf"/>
</dbReference>
<accession>A0AAD0SC35</accession>
<feature type="signal peptide" evidence="2">
    <location>
        <begin position="1"/>
        <end position="24"/>
    </location>
</feature>
<sequence length="218" mass="22796">MANFLLTSRVLRSLAVLASSAVLITGCATTSGPQSDEAFAKSMSEAEATAKGGQQDKAIDLYQQIAKANPTRDEPWVRIAQIQFGSEKYPQAILAAEEALQRDNSDRQAKSILAVSGLRVARRSLQELRADSALAGDVRTDAQVLAKMLRDTLGEQALFPADQQPAKAQPRRPRVVKRAAPVTTEAANHGAGAPAPTAPAAPAAGNGGGSADPFGALR</sequence>
<evidence type="ECO:0008006" key="5">
    <source>
        <dbReference type="Google" id="ProtNLM"/>
    </source>
</evidence>
<organism evidence="3 4">
    <name type="scientific">Ralstonia solanacearum</name>
    <name type="common">Pseudomonas solanacearum</name>
    <dbReference type="NCBI Taxonomy" id="305"/>
    <lineage>
        <taxon>Bacteria</taxon>
        <taxon>Pseudomonadati</taxon>
        <taxon>Pseudomonadota</taxon>
        <taxon>Betaproteobacteria</taxon>
        <taxon>Burkholderiales</taxon>
        <taxon>Burkholderiaceae</taxon>
        <taxon>Ralstonia</taxon>
        <taxon>Ralstonia solanacearum species complex</taxon>
    </lineage>
</organism>
<dbReference type="Proteomes" id="UP000261758">
    <property type="component" value="Plasmid unnamed"/>
</dbReference>
<feature type="compositionally biased region" description="Low complexity" evidence="1">
    <location>
        <begin position="178"/>
        <end position="204"/>
    </location>
</feature>
<feature type="region of interest" description="Disordered" evidence="1">
    <location>
        <begin position="158"/>
        <end position="218"/>
    </location>
</feature>
<reference evidence="3 4" key="1">
    <citation type="submission" date="2017-08" db="EMBL/GenBank/DDBJ databases">
        <title>Genome sequences of Ralstonia solanacearum Species Complex (RSSC) isolated from Potato bacterial wilts in Korea.</title>
        <authorList>
            <person name="Cho H."/>
            <person name="Song E.-S."/>
            <person name="Lee Y.K."/>
            <person name="Lee S."/>
            <person name="Lee S.-W."/>
            <person name="Jo A."/>
            <person name="Kim J.-G."/>
            <person name="Hwang I."/>
        </authorList>
    </citation>
    <scope>NUCLEOTIDE SEQUENCE [LARGE SCALE GENOMIC DNA]</scope>
    <source>
        <strain evidence="3 4">T98</strain>
        <plasmid evidence="3 4">unnamed</plasmid>
    </source>
</reference>
<dbReference type="EMBL" id="CP022760">
    <property type="protein sequence ID" value="AXV83769.1"/>
    <property type="molecule type" value="Genomic_DNA"/>
</dbReference>
<dbReference type="AlphaFoldDB" id="A0AAD0SC35"/>
<dbReference type="RefSeq" id="WP_013209725.1">
    <property type="nucleotide sequence ID" value="NZ_CP022760.1"/>
</dbReference>